<dbReference type="SUPFAM" id="SSF52283">
    <property type="entry name" value="Formate/glycerate dehydrogenase catalytic domain-like"/>
    <property type="match status" value="1"/>
</dbReference>
<keyword evidence="4" id="KW-0670">Pyruvate</keyword>
<keyword evidence="1" id="KW-0560">Oxidoreductase</keyword>
<dbReference type="GO" id="GO:0016491">
    <property type="term" value="F:oxidoreductase activity"/>
    <property type="evidence" value="ECO:0007669"/>
    <property type="project" value="UniProtKB-KW"/>
</dbReference>
<dbReference type="OrthoDB" id="9787219at2"/>
<keyword evidence="2" id="KW-0520">NAD</keyword>
<protein>
    <submittedName>
        <fullName evidence="4">Glyoxylate/hydroxypyruvate reductase A</fullName>
    </submittedName>
</protein>
<evidence type="ECO:0000256" key="2">
    <source>
        <dbReference type="ARBA" id="ARBA00023027"/>
    </source>
</evidence>
<evidence type="ECO:0000313" key="4">
    <source>
        <dbReference type="EMBL" id="QOU07374.1"/>
    </source>
</evidence>
<organism evidence="4 5">
    <name type="scientific">Pseudomonas fluorescens</name>
    <dbReference type="NCBI Taxonomy" id="294"/>
    <lineage>
        <taxon>Bacteria</taxon>
        <taxon>Pseudomonadati</taxon>
        <taxon>Pseudomonadota</taxon>
        <taxon>Gammaproteobacteria</taxon>
        <taxon>Pseudomonadales</taxon>
        <taxon>Pseudomonadaceae</taxon>
        <taxon>Pseudomonas</taxon>
    </lineage>
</organism>
<name>A0A1B3CT96_PSEFL</name>
<dbReference type="SUPFAM" id="SSF51735">
    <property type="entry name" value="NAD(P)-binding Rossmann-fold domains"/>
    <property type="match status" value="1"/>
</dbReference>
<accession>A0A1B3CT96</accession>
<dbReference type="CDD" id="cd12164">
    <property type="entry name" value="GDH_like_2"/>
    <property type="match status" value="1"/>
</dbReference>
<dbReference type="Proteomes" id="UP000593833">
    <property type="component" value="Chromosome"/>
</dbReference>
<dbReference type="PANTHER" id="PTHR43333:SF1">
    <property type="entry name" value="D-ISOMER SPECIFIC 2-HYDROXYACID DEHYDROGENASE NAD-BINDING DOMAIN-CONTAINING PROTEIN"/>
    <property type="match status" value="1"/>
</dbReference>
<dbReference type="Pfam" id="PF02826">
    <property type="entry name" value="2-Hacid_dh_C"/>
    <property type="match status" value="1"/>
</dbReference>
<dbReference type="AlphaFoldDB" id="A0A1B3CT96"/>
<evidence type="ECO:0000259" key="3">
    <source>
        <dbReference type="Pfam" id="PF02826"/>
    </source>
</evidence>
<evidence type="ECO:0000256" key="1">
    <source>
        <dbReference type="ARBA" id="ARBA00023002"/>
    </source>
</evidence>
<proteinExistence type="predicted"/>
<dbReference type="InterPro" id="IPR006140">
    <property type="entry name" value="D-isomer_DH_NAD-bd"/>
</dbReference>
<evidence type="ECO:0000313" key="5">
    <source>
        <dbReference type="Proteomes" id="UP000593833"/>
    </source>
</evidence>
<dbReference type="EMBL" id="CP063233">
    <property type="protein sequence ID" value="QOU07374.1"/>
    <property type="molecule type" value="Genomic_DNA"/>
</dbReference>
<dbReference type="PANTHER" id="PTHR43333">
    <property type="entry name" value="2-HACID_DH_C DOMAIN-CONTAINING PROTEIN"/>
    <property type="match status" value="1"/>
</dbReference>
<reference evidence="4 5" key="1">
    <citation type="submission" date="2020-10" db="EMBL/GenBank/DDBJ databases">
        <title>Complete genome sequence of a novel Pseudomonas fluorescens strain isolated from the flower of kumarahou (Pomaderris kumeraho).</title>
        <authorList>
            <person name="Summers M.C."/>
            <person name="Nowak V."/>
            <person name="Fairhurst M.J."/>
            <person name="Owen J.G."/>
            <person name="Gerth M.L."/>
            <person name="Patrick W.M."/>
        </authorList>
    </citation>
    <scope>NUCLEOTIDE SEQUENCE [LARGE SCALE GENOMIC DNA]</scope>
    <source>
        <strain evidence="4 5">KF1</strain>
    </source>
</reference>
<dbReference type="InterPro" id="IPR036291">
    <property type="entry name" value="NAD(P)-bd_dom_sf"/>
</dbReference>
<sequence>MTLLFKVDEARGRAWKSLFETHAPDIDVRFWPDIGDPSQVRYFAAWQPPRQLHERFPNLQVIFATSAGVDQFDLGELPEPIKVVRMLDPGIAQGIVEYACFAVLSLHRQIPLYLHQQQAGRWQDHFLTPAAQRRIGVMGLGNLGVAVLQSLRAFNFQLHGWARSQKSIDGVQCHAGDDQLESFLSQCDILICLLPLTDDTRDILNARTLAALPKGASLINLGRGGHLKEDDLLQALDSGQLSHAILDVLNEEPPSPDHRFWQHPHVWLTPHVGAMTAPQSAFEVLLANIRRHQVGKPMQGLIKRDHGY</sequence>
<dbReference type="Gene3D" id="3.40.50.720">
    <property type="entry name" value="NAD(P)-binding Rossmann-like Domain"/>
    <property type="match status" value="2"/>
</dbReference>
<gene>
    <name evidence="4" type="ORF">IM720_11825</name>
</gene>
<feature type="domain" description="D-isomer specific 2-hydroxyacid dehydrogenase NAD-binding" evidence="3">
    <location>
        <begin position="102"/>
        <end position="273"/>
    </location>
</feature>
<dbReference type="RefSeq" id="WP_024074567.1">
    <property type="nucleotide sequence ID" value="NZ_CP015637.1"/>
</dbReference>
<dbReference type="GO" id="GO:0051287">
    <property type="term" value="F:NAD binding"/>
    <property type="evidence" value="ECO:0007669"/>
    <property type="project" value="InterPro"/>
</dbReference>